<dbReference type="GO" id="GO:0015097">
    <property type="term" value="F:mercury ion transmembrane transporter activity"/>
    <property type="evidence" value="ECO:0007669"/>
    <property type="project" value="InterPro"/>
</dbReference>
<comment type="function">
    <text evidence="14">Involved in mercury resistance. Probably transfers a mercuric ion from the periplasmic Hg(2+)-binding protein MerP to the cytoplasmic mercuric reductase MerA.</text>
</comment>
<protein>
    <recommendedName>
        <fullName evidence="3">Mercuric transport protein MerT</fullName>
    </recommendedName>
    <alternativeName>
        <fullName evidence="13">Mercury ion transport protein</fullName>
    </alternativeName>
</protein>
<evidence type="ECO:0000256" key="11">
    <source>
        <dbReference type="ARBA" id="ARBA00022989"/>
    </source>
</evidence>
<evidence type="ECO:0000256" key="7">
    <source>
        <dbReference type="ARBA" id="ARBA00022519"/>
    </source>
</evidence>
<keyword evidence="4" id="KW-0813">Transport</keyword>
<proteinExistence type="inferred from homology"/>
<evidence type="ECO:0000313" key="17">
    <source>
        <dbReference type="Proteomes" id="UP001279553"/>
    </source>
</evidence>
<dbReference type="GO" id="GO:0046872">
    <property type="term" value="F:metal ion binding"/>
    <property type="evidence" value="ECO:0007669"/>
    <property type="project" value="UniProtKB-KW"/>
</dbReference>
<dbReference type="Proteomes" id="UP001279553">
    <property type="component" value="Unassembled WGS sequence"/>
</dbReference>
<evidence type="ECO:0000256" key="1">
    <source>
        <dbReference type="ARBA" id="ARBA00004429"/>
    </source>
</evidence>
<evidence type="ECO:0000256" key="5">
    <source>
        <dbReference type="ARBA" id="ARBA00022466"/>
    </source>
</evidence>
<dbReference type="InterPro" id="IPR003457">
    <property type="entry name" value="Transprt_MerT"/>
</dbReference>
<dbReference type="RefSeq" id="WP_319612326.1">
    <property type="nucleotide sequence ID" value="NZ_JAWXYB010000001.1"/>
</dbReference>
<keyword evidence="11 15" id="KW-1133">Transmembrane helix</keyword>
<evidence type="ECO:0000256" key="9">
    <source>
        <dbReference type="ARBA" id="ARBA00022723"/>
    </source>
</evidence>
<evidence type="ECO:0000256" key="3">
    <source>
        <dbReference type="ARBA" id="ARBA00017053"/>
    </source>
</evidence>
<keyword evidence="8 15" id="KW-0812">Transmembrane</keyword>
<evidence type="ECO:0000313" key="16">
    <source>
        <dbReference type="EMBL" id="MDX5929185.1"/>
    </source>
</evidence>
<evidence type="ECO:0000256" key="13">
    <source>
        <dbReference type="ARBA" id="ARBA00030934"/>
    </source>
</evidence>
<reference evidence="16 17" key="1">
    <citation type="submission" date="2023-11" db="EMBL/GenBank/DDBJ databases">
        <title>MicrobeMod: A computational toolkit for identifying prokaryotic methylation and restriction-modification with nanopore sequencing.</title>
        <authorList>
            <person name="Crits-Christoph A."/>
            <person name="Kang S.C."/>
            <person name="Lee H."/>
            <person name="Ostrov N."/>
        </authorList>
    </citation>
    <scope>NUCLEOTIDE SEQUENCE [LARGE SCALE GENOMIC DNA]</scope>
    <source>
        <strain evidence="16 17">DSMZ 700</strain>
    </source>
</reference>
<dbReference type="AlphaFoldDB" id="A0AAW9DJW2"/>
<evidence type="ECO:0000256" key="10">
    <source>
        <dbReference type="ARBA" id="ARBA00022914"/>
    </source>
</evidence>
<gene>
    <name evidence="16" type="ORF">SIL87_00170</name>
</gene>
<evidence type="ECO:0000256" key="15">
    <source>
        <dbReference type="SAM" id="Phobius"/>
    </source>
</evidence>
<comment type="similarity">
    <text evidence="2">Belongs to the MerT family.</text>
</comment>
<keyword evidence="5" id="KW-0475">Mercuric resistance</keyword>
<accession>A0AAW9DJW2</accession>
<evidence type="ECO:0000256" key="4">
    <source>
        <dbReference type="ARBA" id="ARBA00022448"/>
    </source>
</evidence>
<name>A0AAW9DJW2_ACIAO</name>
<organism evidence="16 17">
    <name type="scientific">Acidiphilium acidophilum</name>
    <name type="common">Thiobacillus acidophilus</name>
    <dbReference type="NCBI Taxonomy" id="76588"/>
    <lineage>
        <taxon>Bacteria</taxon>
        <taxon>Pseudomonadati</taxon>
        <taxon>Pseudomonadota</taxon>
        <taxon>Alphaproteobacteria</taxon>
        <taxon>Acetobacterales</taxon>
        <taxon>Acidocellaceae</taxon>
        <taxon>Acidiphilium</taxon>
    </lineage>
</organism>
<dbReference type="EMBL" id="JAWXYB010000001">
    <property type="protein sequence ID" value="MDX5929185.1"/>
    <property type="molecule type" value="Genomic_DNA"/>
</dbReference>
<keyword evidence="7" id="KW-0997">Cell inner membrane</keyword>
<dbReference type="GO" id="GO:0005886">
    <property type="term" value="C:plasma membrane"/>
    <property type="evidence" value="ECO:0007669"/>
    <property type="project" value="UniProtKB-SubCell"/>
</dbReference>
<evidence type="ECO:0000256" key="6">
    <source>
        <dbReference type="ARBA" id="ARBA00022475"/>
    </source>
</evidence>
<dbReference type="Pfam" id="PF02411">
    <property type="entry name" value="MerT"/>
    <property type="match status" value="1"/>
</dbReference>
<evidence type="ECO:0000256" key="8">
    <source>
        <dbReference type="ARBA" id="ARBA00022692"/>
    </source>
</evidence>
<keyword evidence="9" id="KW-0479">Metal-binding</keyword>
<keyword evidence="12 15" id="KW-0472">Membrane</keyword>
<evidence type="ECO:0000256" key="12">
    <source>
        <dbReference type="ARBA" id="ARBA00023136"/>
    </source>
</evidence>
<evidence type="ECO:0000256" key="14">
    <source>
        <dbReference type="ARBA" id="ARBA00045720"/>
    </source>
</evidence>
<sequence length="125" mass="12788">MISTKTEPETNGQPLRDTSATLLTVGGTLAAFGVASCCGLPFMLATIGISSAWLTGIALLAAPHRSLLLWAGAISLASGAVLLWRRQTAVCTTTDAICSSPIVRGLTIAALIAGLVLLTIGYLYA</sequence>
<comment type="subcellular location">
    <subcellularLocation>
        <location evidence="1">Cell inner membrane</location>
        <topology evidence="1">Multi-pass membrane protein</topology>
    </subcellularLocation>
</comment>
<feature type="transmembrane region" description="Helical" evidence="15">
    <location>
        <begin position="105"/>
        <end position="124"/>
    </location>
</feature>
<evidence type="ECO:0000256" key="2">
    <source>
        <dbReference type="ARBA" id="ARBA00008224"/>
    </source>
</evidence>
<feature type="transmembrane region" description="Helical" evidence="15">
    <location>
        <begin position="67"/>
        <end position="84"/>
    </location>
</feature>
<feature type="transmembrane region" description="Helical" evidence="15">
    <location>
        <begin position="21"/>
        <end position="47"/>
    </location>
</feature>
<keyword evidence="17" id="KW-1185">Reference proteome</keyword>
<comment type="caution">
    <text evidence="16">The sequence shown here is derived from an EMBL/GenBank/DDBJ whole genome shotgun (WGS) entry which is preliminary data.</text>
</comment>
<keyword evidence="6" id="KW-1003">Cell membrane</keyword>
<keyword evidence="10" id="KW-0476">Mercury</keyword>